<sequence length="345" mass="38122">MPQPSIQLKKYLCTPLPTLREQYPPGTGGTGPRAEWPQGTLKGVQVIDGFVDGVREYIDQLPTDPVAPHPAHKYPKFVQAITTVPQTLRSPSDLQKCLSTLPLAAVSTVLTALEVDQKAVPAVPVAQALDSAGYESDGGEESETHAQTVKDDKTKAWHWRYNKSPLGSGEFLLVQEGTQEVKLVVRTINSSAFTPADWAEFVVTGKYHYVTKNKASWYWSRTWGACNRLKCKYWILTDWQRWSFGCFDDALEHGWVSPVMAYDAVEPSVLQTIFYWAKTSMGQTPFQSSKKNLLGTTELFPANPARRVSVSGRSPEMNAAATLRAASGSHVKVANESDIEESDAE</sequence>
<gene>
    <name evidence="1" type="ORF">M231_01340</name>
</gene>
<reference evidence="1 2" key="1">
    <citation type="submission" date="2016-06" db="EMBL/GenBank/DDBJ databases">
        <title>Evolution of pathogenesis and genome organization in the Tremellales.</title>
        <authorList>
            <person name="Cuomo C."/>
            <person name="Litvintseva A."/>
            <person name="Heitman J."/>
            <person name="Chen Y."/>
            <person name="Sun S."/>
            <person name="Springer D."/>
            <person name="Dromer F."/>
            <person name="Young S."/>
            <person name="Zeng Q."/>
            <person name="Chapman S."/>
            <person name="Gujja S."/>
            <person name="Saif S."/>
            <person name="Birren B."/>
        </authorList>
    </citation>
    <scope>NUCLEOTIDE SEQUENCE [LARGE SCALE GENOMIC DNA]</scope>
    <source>
        <strain evidence="1 2">ATCC 28783</strain>
    </source>
</reference>
<dbReference type="AlphaFoldDB" id="A0A4Q1BTM7"/>
<evidence type="ECO:0000313" key="1">
    <source>
        <dbReference type="EMBL" id="RXK41434.1"/>
    </source>
</evidence>
<proteinExistence type="predicted"/>
<protein>
    <submittedName>
        <fullName evidence="1">Uncharacterized protein</fullName>
    </submittedName>
</protein>
<dbReference type="Proteomes" id="UP000289152">
    <property type="component" value="Unassembled WGS sequence"/>
</dbReference>
<dbReference type="OrthoDB" id="2579508at2759"/>
<dbReference type="InParanoid" id="A0A4Q1BTM7"/>
<keyword evidence="2" id="KW-1185">Reference proteome</keyword>
<comment type="caution">
    <text evidence="1">The sequence shown here is derived from an EMBL/GenBank/DDBJ whole genome shotgun (WGS) entry which is preliminary data.</text>
</comment>
<name>A0A4Q1BTM7_TREME</name>
<dbReference type="EMBL" id="SDIL01000009">
    <property type="protein sequence ID" value="RXK41434.1"/>
    <property type="molecule type" value="Genomic_DNA"/>
</dbReference>
<organism evidence="1 2">
    <name type="scientific">Tremella mesenterica</name>
    <name type="common">Jelly fungus</name>
    <dbReference type="NCBI Taxonomy" id="5217"/>
    <lineage>
        <taxon>Eukaryota</taxon>
        <taxon>Fungi</taxon>
        <taxon>Dikarya</taxon>
        <taxon>Basidiomycota</taxon>
        <taxon>Agaricomycotina</taxon>
        <taxon>Tremellomycetes</taxon>
        <taxon>Tremellales</taxon>
        <taxon>Tremellaceae</taxon>
        <taxon>Tremella</taxon>
    </lineage>
</organism>
<accession>A0A4Q1BTM7</accession>
<evidence type="ECO:0000313" key="2">
    <source>
        <dbReference type="Proteomes" id="UP000289152"/>
    </source>
</evidence>
<dbReference type="VEuPathDB" id="FungiDB:TREMEDRAFT_71784"/>